<dbReference type="AlphaFoldDB" id="A0AB35MI82"/>
<evidence type="ECO:0008006" key="4">
    <source>
        <dbReference type="Google" id="ProtNLM"/>
    </source>
</evidence>
<keyword evidence="1" id="KW-0732">Signal</keyword>
<organism evidence="2 3">
    <name type="scientific">Demequina lignilytica</name>
    <dbReference type="NCBI Taxonomy" id="3051663"/>
    <lineage>
        <taxon>Bacteria</taxon>
        <taxon>Bacillati</taxon>
        <taxon>Actinomycetota</taxon>
        <taxon>Actinomycetes</taxon>
        <taxon>Micrococcales</taxon>
        <taxon>Demequinaceae</taxon>
        <taxon>Demequina</taxon>
    </lineage>
</organism>
<evidence type="ECO:0000313" key="2">
    <source>
        <dbReference type="EMBL" id="MDN4483442.1"/>
    </source>
</evidence>
<accession>A0AB35MI82</accession>
<dbReference type="Proteomes" id="UP001172756">
    <property type="component" value="Unassembled WGS sequence"/>
</dbReference>
<proteinExistence type="predicted"/>
<name>A0AB35MI82_9MICO</name>
<sequence>MSELHTLVAGLSWNEPATASSPDGGRRRRQIATGIGAAMLSLAGGAPGVAVEVGQADWAADDAVAQENMFNSAAPAGTGYVMVPVTVSNGDGDAVVPRAVVSVTYRAEDGRTFSPERQVVPADLDEIAELAPGETATGNVLFAIPDDARGAGAWVVELSTGDGAELAFTAL</sequence>
<dbReference type="Gene3D" id="2.60.40.1240">
    <property type="match status" value="1"/>
</dbReference>
<gene>
    <name evidence="2" type="ORF">QQ002_07830</name>
</gene>
<evidence type="ECO:0000313" key="3">
    <source>
        <dbReference type="Proteomes" id="UP001172756"/>
    </source>
</evidence>
<dbReference type="EMBL" id="JAUHQB010000004">
    <property type="protein sequence ID" value="MDN4483442.1"/>
    <property type="molecule type" value="Genomic_DNA"/>
</dbReference>
<protein>
    <recommendedName>
        <fullName evidence="4">DUF4352 domain-containing protein</fullName>
    </recommendedName>
</protein>
<dbReference type="InterPro" id="IPR029050">
    <property type="entry name" value="Immunoprotect_excell_Ig-like"/>
</dbReference>
<evidence type="ECO:0000256" key="1">
    <source>
        <dbReference type="ARBA" id="ARBA00022729"/>
    </source>
</evidence>
<reference evidence="2 3" key="1">
    <citation type="submission" date="2023-06" db="EMBL/GenBank/DDBJ databases">
        <title>SYSU T0a273.</title>
        <authorList>
            <person name="Gao L."/>
            <person name="Fang B.-Z."/>
            <person name="Li W.-J."/>
        </authorList>
    </citation>
    <scope>NUCLEOTIDE SEQUENCE [LARGE SCALE GENOMIC DNA]</scope>
    <source>
        <strain evidence="2 3">SYSU T0a273</strain>
    </source>
</reference>
<dbReference type="RefSeq" id="WP_301160305.1">
    <property type="nucleotide sequence ID" value="NZ_JAUHQB010000004.1"/>
</dbReference>
<comment type="caution">
    <text evidence="2">The sequence shown here is derived from an EMBL/GenBank/DDBJ whole genome shotgun (WGS) entry which is preliminary data.</text>
</comment>